<protein>
    <submittedName>
        <fullName evidence="2">Uncharacterized protein</fullName>
    </submittedName>
</protein>
<keyword evidence="3" id="KW-1185">Reference proteome</keyword>
<name>A0A7U6GJZ6_9GAMM</name>
<keyword evidence="1" id="KW-1133">Transmembrane helix</keyword>
<reference evidence="2 3" key="1">
    <citation type="journal article" date="2014" name="PLoS ONE">
        <title>Physiological and genomic features of a novel sulfur-oxidizing gammaproteobacterium belonging to a previously uncultivated symbiotic lineage isolated from a hydrothermal vent.</title>
        <authorList>
            <person name="Nunoura T."/>
            <person name="Takaki Y."/>
            <person name="Kazama H."/>
            <person name="Kakuta J."/>
            <person name="Shimamura S."/>
            <person name="Makita H."/>
            <person name="Hirai M."/>
            <person name="Miyazaki M."/>
            <person name="Takai K."/>
        </authorList>
    </citation>
    <scope>NUCLEOTIDE SEQUENCE [LARGE SCALE GENOMIC DNA]</scope>
    <source>
        <strain evidence="2 3">Hiromi1</strain>
    </source>
</reference>
<dbReference type="InterPro" id="IPR049823">
    <property type="entry name" value="XrtH_assoc"/>
</dbReference>
<evidence type="ECO:0000313" key="3">
    <source>
        <dbReference type="Proteomes" id="UP000031631"/>
    </source>
</evidence>
<feature type="transmembrane region" description="Helical" evidence="1">
    <location>
        <begin position="74"/>
        <end position="96"/>
    </location>
</feature>
<feature type="transmembrane region" description="Helical" evidence="1">
    <location>
        <begin position="153"/>
        <end position="176"/>
    </location>
</feature>
<dbReference type="Proteomes" id="UP000031631">
    <property type="component" value="Chromosome"/>
</dbReference>
<dbReference type="AlphaFoldDB" id="A0A7U6GJZ6"/>
<dbReference type="EMBL" id="AP012273">
    <property type="protein sequence ID" value="BAO44969.1"/>
    <property type="molecule type" value="Genomic_DNA"/>
</dbReference>
<feature type="transmembrane region" description="Helical" evidence="1">
    <location>
        <begin position="108"/>
        <end position="133"/>
    </location>
</feature>
<keyword evidence="1" id="KW-0472">Membrane</keyword>
<evidence type="ECO:0000256" key="1">
    <source>
        <dbReference type="SAM" id="Phobius"/>
    </source>
</evidence>
<proteinExistence type="predicted"/>
<accession>A0A7U6GJZ6</accession>
<evidence type="ECO:0000313" key="2">
    <source>
        <dbReference type="EMBL" id="BAO44969.1"/>
    </source>
</evidence>
<dbReference type="KEGG" id="tbn:TBH_C2055"/>
<keyword evidence="1" id="KW-0812">Transmembrane</keyword>
<sequence length="197" mass="22262">MLKVLLWLPLCFAVWYYMRGVIGLPTFFITDALMANWLPDFIRDIEFKGHLLNVVLQFDPPATLKVPEGQKAELLFSVNSLAYGYSIPLYTALILATPDEERAKWIHWIIGFVILVLAQTWGVSFEILMTLLFKLDASMSAQLGFSAYQKELVALGYQFGYLILPAVTPLVLWIGFHQEFIGLLVPGIREKFGKGTG</sequence>
<gene>
    <name evidence="2" type="ORF">TBH_C2055</name>
</gene>
<dbReference type="NCBIfam" id="NF041730">
    <property type="entry name" value="XrtH_assoc"/>
    <property type="match status" value="1"/>
</dbReference>
<organism evidence="2 3">
    <name type="scientific">Thiolapillus brandeum</name>
    <dbReference type="NCBI Taxonomy" id="1076588"/>
    <lineage>
        <taxon>Bacteria</taxon>
        <taxon>Pseudomonadati</taxon>
        <taxon>Pseudomonadota</taxon>
        <taxon>Gammaproteobacteria</taxon>
        <taxon>Chromatiales</taxon>
        <taxon>Sedimenticolaceae</taxon>
        <taxon>Thiolapillus</taxon>
    </lineage>
</organism>